<dbReference type="Proteomes" id="UP000283387">
    <property type="component" value="Unassembled WGS sequence"/>
</dbReference>
<reference evidence="4 5" key="1">
    <citation type="submission" date="2018-09" db="EMBL/GenBank/DDBJ databases">
        <title>Genomic Encyclopedia of Archaeal and Bacterial Type Strains, Phase II (KMG-II): from individual species to whole genera.</title>
        <authorList>
            <person name="Goeker M."/>
        </authorList>
    </citation>
    <scope>NUCLEOTIDE SEQUENCE [LARGE SCALE GENOMIC DNA]</scope>
    <source>
        <strain evidence="4 5">DSM 27148</strain>
    </source>
</reference>
<dbReference type="InterPro" id="IPR013320">
    <property type="entry name" value="ConA-like_dom_sf"/>
</dbReference>
<comment type="similarity">
    <text evidence="1">Belongs to the sulfatase family.</text>
</comment>
<dbReference type="Gene3D" id="3.30.1120.10">
    <property type="match status" value="1"/>
</dbReference>
<dbReference type="AlphaFoldDB" id="A0A419W420"/>
<dbReference type="PROSITE" id="PS51257">
    <property type="entry name" value="PROKAR_LIPOPROTEIN"/>
    <property type="match status" value="1"/>
</dbReference>
<dbReference type="EMBL" id="RAPN01000001">
    <property type="protein sequence ID" value="RKD90197.1"/>
    <property type="molecule type" value="Genomic_DNA"/>
</dbReference>
<dbReference type="InterPro" id="IPR050738">
    <property type="entry name" value="Sulfatase"/>
</dbReference>
<feature type="chain" id="PRO_5019533523" evidence="2">
    <location>
        <begin position="30"/>
        <end position="807"/>
    </location>
</feature>
<evidence type="ECO:0000313" key="5">
    <source>
        <dbReference type="Proteomes" id="UP000283387"/>
    </source>
</evidence>
<dbReference type="CDD" id="cd16025">
    <property type="entry name" value="PAS_like"/>
    <property type="match status" value="1"/>
</dbReference>
<dbReference type="Gene3D" id="3.40.720.10">
    <property type="entry name" value="Alkaline Phosphatase, subunit A"/>
    <property type="match status" value="1"/>
</dbReference>
<gene>
    <name evidence="4" type="ORF">BC643_0533</name>
</gene>
<feature type="signal peptide" evidence="2">
    <location>
        <begin position="1"/>
        <end position="29"/>
    </location>
</feature>
<evidence type="ECO:0000256" key="2">
    <source>
        <dbReference type="SAM" id="SignalP"/>
    </source>
</evidence>
<dbReference type="SUPFAM" id="SSF49899">
    <property type="entry name" value="Concanavalin A-like lectins/glucanases"/>
    <property type="match status" value="1"/>
</dbReference>
<dbReference type="SUPFAM" id="SSF53649">
    <property type="entry name" value="Alkaline phosphatase-like"/>
    <property type="match status" value="1"/>
</dbReference>
<keyword evidence="2" id="KW-0732">Signal</keyword>
<accession>A0A419W420</accession>
<protein>
    <submittedName>
        <fullName evidence="4">Arylsulfatase</fullName>
    </submittedName>
</protein>
<dbReference type="InterPro" id="IPR000917">
    <property type="entry name" value="Sulfatase_N"/>
</dbReference>
<evidence type="ECO:0000259" key="3">
    <source>
        <dbReference type="Pfam" id="PF00884"/>
    </source>
</evidence>
<sequence length="807" mass="88935">MSKKPFLVQLNQKLVKRWSCFLFSVPLLAVLLFACQPAPKEEAKTSSAVGADGFDRTHLPMTPPEVPVITALDARDATAPKPWAVKAPDGAPNVVIVLIDDMGFGQSSSFGGAIRMPAADKLADEGIRFNRFHTTALCSPTRTALLSGRNHHSNNMGGITEVATAFEGNTGLTPQSCATVAEILKLNGYNTAHFGKNHETAAWEISPSGPFTHWPVYKGFEKFYGFMGGETNQFYPGIYDGTTKVEVDSEDPNYHFTEDMTDHAISWMKAQKSLTPDKPFFMYFAPGATHAPHQPPASYLDKYKGEFDDGWDAYRQKTLDRQIKMGIVPEGTKLAPKPDYIKDWDKLSPTEQKVFARQMEIFAAFGEHVDDQVGRLYQSIEDLGIADNTLFIYILGDNGASAEGMANGLLNENTYFNGVAEDIDMMAANLDKLGTRESYGHFAAGWAVAGNTPFKWTKQVAGNFGGTRNGLIMVWPGKLKQTDVVRDQFCHAIDIVPTILEAAHVPEPVSVNGVEQKPIEGFSMLKTFDDPKTPEFHNTQYFEIVGNRAIYQDGWVASTVHKAPWEDGPRGKLVDDKWELYNVNEDFSESTDLAADNPEKVEELKQVFMDEAVKYHVLPIDDRTIERFDPATAGRPDLMNGRKSLTVYEGMSGMLENAFINIKNTSSKFTTEVEVKPGANGVILAMGGLFGGYSLWVDKGKPVFTYNWVGLKQYDVNSSKALSAGKHTIEFEFAYDGGGMGKGGNGTLFIDGEKVGEARIDNTNGNMFSLDEGADVGFDEATNVSRRYKVGENKFNGKINYVTIAVE</sequence>
<proteinExistence type="inferred from homology"/>
<name>A0A419W420_9BACT</name>
<dbReference type="OrthoDB" id="9765065at2"/>
<dbReference type="Pfam" id="PF00884">
    <property type="entry name" value="Sulfatase"/>
    <property type="match status" value="1"/>
</dbReference>
<organism evidence="4 5">
    <name type="scientific">Mangrovibacterium diazotrophicum</name>
    <dbReference type="NCBI Taxonomy" id="1261403"/>
    <lineage>
        <taxon>Bacteria</taxon>
        <taxon>Pseudomonadati</taxon>
        <taxon>Bacteroidota</taxon>
        <taxon>Bacteroidia</taxon>
        <taxon>Marinilabiliales</taxon>
        <taxon>Prolixibacteraceae</taxon>
        <taxon>Mangrovibacterium</taxon>
    </lineage>
</organism>
<comment type="caution">
    <text evidence="4">The sequence shown here is derived from an EMBL/GenBank/DDBJ whole genome shotgun (WGS) entry which is preliminary data.</text>
</comment>
<evidence type="ECO:0000313" key="4">
    <source>
        <dbReference type="EMBL" id="RKD90197.1"/>
    </source>
</evidence>
<dbReference type="PANTHER" id="PTHR42693">
    <property type="entry name" value="ARYLSULFATASE FAMILY MEMBER"/>
    <property type="match status" value="1"/>
</dbReference>
<dbReference type="InterPro" id="IPR017850">
    <property type="entry name" value="Alkaline_phosphatase_core_sf"/>
</dbReference>
<evidence type="ECO:0000256" key="1">
    <source>
        <dbReference type="ARBA" id="ARBA00008779"/>
    </source>
</evidence>
<keyword evidence="5" id="KW-1185">Reference proteome</keyword>
<dbReference type="GO" id="GO:0004553">
    <property type="term" value="F:hydrolase activity, hydrolyzing O-glycosyl compounds"/>
    <property type="evidence" value="ECO:0007669"/>
    <property type="project" value="UniProtKB-ARBA"/>
</dbReference>
<dbReference type="PANTHER" id="PTHR42693:SF43">
    <property type="entry name" value="BLL2667 PROTEIN"/>
    <property type="match status" value="1"/>
</dbReference>
<feature type="domain" description="Sulfatase N-terminal" evidence="3">
    <location>
        <begin position="92"/>
        <end position="504"/>
    </location>
</feature>
<dbReference type="GO" id="GO:0005975">
    <property type="term" value="P:carbohydrate metabolic process"/>
    <property type="evidence" value="ECO:0007669"/>
    <property type="project" value="UniProtKB-ARBA"/>
</dbReference>